<evidence type="ECO:0000313" key="3">
    <source>
        <dbReference type="EMBL" id="KAF5702227.1"/>
    </source>
</evidence>
<evidence type="ECO:0000259" key="2">
    <source>
        <dbReference type="Pfam" id="PF20938"/>
    </source>
</evidence>
<dbReference type="PIRSF" id="PIRSF014753">
    <property type="entry name" value="UCP014753"/>
    <property type="match status" value="1"/>
</dbReference>
<proteinExistence type="predicted"/>
<accession>A0A8H5XZL2</accession>
<reference evidence="3 4" key="1">
    <citation type="submission" date="2020-05" db="EMBL/GenBank/DDBJ databases">
        <title>Identification and distribution of gene clusters putatively required for synthesis of sphingolipid metabolism inhibitors in phylogenetically diverse species of the filamentous fungus Fusarium.</title>
        <authorList>
            <person name="Kim H.-S."/>
            <person name="Busman M."/>
            <person name="Brown D.W."/>
            <person name="Divon H."/>
            <person name="Uhlig S."/>
            <person name="Proctor R.H."/>
        </authorList>
    </citation>
    <scope>NUCLEOTIDE SEQUENCE [LARGE SCALE GENOMIC DNA]</scope>
    <source>
        <strain evidence="3 4">NRRL 66235</strain>
    </source>
</reference>
<keyword evidence="4" id="KW-1185">Reference proteome</keyword>
<dbReference type="InterPro" id="IPR049349">
    <property type="entry name" value="DUF2264_N"/>
</dbReference>
<evidence type="ECO:0000259" key="1">
    <source>
        <dbReference type="Pfam" id="PF10022"/>
    </source>
</evidence>
<comment type="caution">
    <text evidence="3">The sequence shown here is derived from an EMBL/GenBank/DDBJ whole genome shotgun (WGS) entry which is preliminary data.</text>
</comment>
<organism evidence="3 4">
    <name type="scientific">Fusarium mundagurra</name>
    <dbReference type="NCBI Taxonomy" id="1567541"/>
    <lineage>
        <taxon>Eukaryota</taxon>
        <taxon>Fungi</taxon>
        <taxon>Dikarya</taxon>
        <taxon>Ascomycota</taxon>
        <taxon>Pezizomycotina</taxon>
        <taxon>Sordariomycetes</taxon>
        <taxon>Hypocreomycetidae</taxon>
        <taxon>Hypocreales</taxon>
        <taxon>Nectriaceae</taxon>
        <taxon>Fusarium</taxon>
        <taxon>Fusarium fujikuroi species complex</taxon>
    </lineage>
</organism>
<evidence type="ECO:0000313" key="4">
    <source>
        <dbReference type="Proteomes" id="UP000544331"/>
    </source>
</evidence>
<dbReference type="InterPro" id="IPR016624">
    <property type="entry name" value="UCP014753"/>
</dbReference>
<gene>
    <name evidence="3" type="ORF">FMUND_13577</name>
</gene>
<feature type="domain" description="DUF2264" evidence="1">
    <location>
        <begin position="14"/>
        <end position="364"/>
    </location>
</feature>
<feature type="domain" description="DUF2264" evidence="2">
    <location>
        <begin position="381"/>
        <end position="664"/>
    </location>
</feature>
<dbReference type="Proteomes" id="UP000544331">
    <property type="component" value="Unassembled WGS sequence"/>
</dbReference>
<protein>
    <submittedName>
        <fullName evidence="3">Dihydroxyacid dehydratase</fullName>
    </submittedName>
</protein>
<dbReference type="AlphaFoldDB" id="A0A8H5XZL2"/>
<dbReference type="EMBL" id="JAAOAN010000634">
    <property type="protein sequence ID" value="KAF5702227.1"/>
    <property type="molecule type" value="Genomic_DNA"/>
</dbReference>
<sequence>MTGLKGFSDNPLRTRADLVVAVKAITSPIERYRSPLGARVKIHPASCAGFDDVAAQIEGFCRPLLGVSAFLDDAVTLDRWCQGLAAGVDVDGEEYWGDISDFDQRMVETESICIAILTSPDAFLLRMSDKSKVDLVRWLRQINNKDMPPNNWRWFRLFVNMTLTQVLGVPRCEVDDAMKMDFALLDSFDIGDGWSSDGLWAEDRKQADYYSGSFAIHFAQLLYVRFAEGDHERVQKYRDQAKQLSLNYWRYFDVGGAAISFGRSQTYRFAFAAFWSAAAVAGVKLPPPMDSIGTIKGMLLRHLRWWTRHGDIFNSDGILNIGFTYPNMYLAENYNSPQSVYWCLKSCIVLMLPESHEFWQCQELTHPLQQSPGTPEACQLLWPPRQIINSTPEHHYLLSSGQMTAWPHKGNDAKYSKFAYSSSFGFSVPSGTTMSQSAPDSTLSISIDGGQTWQVRGRNLSDTRLEPISVKDCHVQGLTCTWKPWKALDLEIESMVAPLAQHFPGWHIRVHSVRWSPNAEASFLAEALTVVDAGFAIPSLTAKGYPVPQFSSDSLESQEEGFFYDEATALVMSKAGAGGIMDMSSGSQVSSQRESHAFILEADANTNLMSPRTSIPCLKHHLSPGMTEDPEQRRRYLISGVFAIGGSRLPSSDISNMWNTRPVVLLVGCEGNYRLEIRETRLN</sequence>
<dbReference type="OrthoDB" id="5150166at2759"/>
<name>A0A8H5XZL2_9HYPO</name>
<dbReference type="PANTHER" id="PTHR35339">
    <property type="entry name" value="LINALOOL DEHYDRATASE_ISOMERASE DOMAIN-CONTAINING PROTEIN"/>
    <property type="match status" value="1"/>
</dbReference>
<dbReference type="Pfam" id="PF20938">
    <property type="entry name" value="DUF2264_C"/>
    <property type="match status" value="1"/>
</dbReference>
<dbReference type="InterPro" id="IPR049237">
    <property type="entry name" value="DUF2264_C"/>
</dbReference>
<dbReference type="PANTHER" id="PTHR35339:SF2">
    <property type="entry name" value="DUF2264 DOMAIN-CONTAINING PROTEIN-RELATED"/>
    <property type="match status" value="1"/>
</dbReference>
<dbReference type="Pfam" id="PF10022">
    <property type="entry name" value="DUF2264"/>
    <property type="match status" value="1"/>
</dbReference>